<dbReference type="Proteomes" id="UP001187531">
    <property type="component" value="Unassembled WGS sequence"/>
</dbReference>
<organism evidence="2 3">
    <name type="scientific">Artemia franciscana</name>
    <name type="common">Brine shrimp</name>
    <name type="synonym">Artemia sanfranciscana</name>
    <dbReference type="NCBI Taxonomy" id="6661"/>
    <lineage>
        <taxon>Eukaryota</taxon>
        <taxon>Metazoa</taxon>
        <taxon>Ecdysozoa</taxon>
        <taxon>Arthropoda</taxon>
        <taxon>Crustacea</taxon>
        <taxon>Branchiopoda</taxon>
        <taxon>Anostraca</taxon>
        <taxon>Artemiidae</taxon>
        <taxon>Artemia</taxon>
    </lineage>
</organism>
<gene>
    <name evidence="2" type="ORF">QYM36_013916</name>
</gene>
<dbReference type="AlphaFoldDB" id="A0AA88HFU6"/>
<reference evidence="2" key="1">
    <citation type="submission" date="2023-07" db="EMBL/GenBank/DDBJ databases">
        <title>Chromosome-level genome assembly of Artemia franciscana.</title>
        <authorList>
            <person name="Jo E."/>
        </authorList>
    </citation>
    <scope>NUCLEOTIDE SEQUENCE</scope>
    <source>
        <tissue evidence="2">Whole body</tissue>
    </source>
</reference>
<proteinExistence type="predicted"/>
<dbReference type="EMBL" id="JAVRJZ010000018">
    <property type="protein sequence ID" value="KAK2708153.1"/>
    <property type="molecule type" value="Genomic_DNA"/>
</dbReference>
<comment type="caution">
    <text evidence="2">The sequence shown here is derived from an EMBL/GenBank/DDBJ whole genome shotgun (WGS) entry which is preliminary data.</text>
</comment>
<evidence type="ECO:0000313" key="3">
    <source>
        <dbReference type="Proteomes" id="UP001187531"/>
    </source>
</evidence>
<sequence>MEAPVRLLPVVQTQLDQVADFFARLQQYHDHLEETRSASEKLTKQGRDIQSSTDQITNMEKHILKLEERSKARNDELERVLGKLESFYGLLDKEFCEKLRNSLEETVLEDNTGQGLVQFAAPGVTTTKLEACPLVWIWVTTKAQNLNQKRKKDLEERMQEQVARFDVLSQMADERMQALNTAMSVAK</sequence>
<accession>A0AA88HFU6</accession>
<evidence type="ECO:0000256" key="1">
    <source>
        <dbReference type="SAM" id="Coils"/>
    </source>
</evidence>
<evidence type="ECO:0000313" key="2">
    <source>
        <dbReference type="EMBL" id="KAK2708153.1"/>
    </source>
</evidence>
<dbReference type="Gene3D" id="1.20.58.60">
    <property type="match status" value="1"/>
</dbReference>
<name>A0AA88HFU6_ARTSF</name>
<keyword evidence="1" id="KW-0175">Coiled coil</keyword>
<feature type="coiled-coil region" evidence="1">
    <location>
        <begin position="25"/>
        <end position="69"/>
    </location>
</feature>
<keyword evidence="3" id="KW-1185">Reference proteome</keyword>
<protein>
    <submittedName>
        <fullName evidence="2">Uncharacterized protein</fullName>
    </submittedName>
</protein>